<keyword evidence="2" id="KW-1185">Reference proteome</keyword>
<evidence type="ECO:0000313" key="2">
    <source>
        <dbReference type="Proteomes" id="UP000256405"/>
    </source>
</evidence>
<dbReference type="EMBL" id="QUNF01000004">
    <property type="protein sequence ID" value="REG91476.1"/>
    <property type="molecule type" value="Genomic_DNA"/>
</dbReference>
<gene>
    <name evidence="1" type="ORF">C8N25_10490</name>
</gene>
<evidence type="ECO:0000313" key="1">
    <source>
        <dbReference type="EMBL" id="REG91476.1"/>
    </source>
</evidence>
<reference evidence="1 2" key="1">
    <citation type="submission" date="2018-08" db="EMBL/GenBank/DDBJ databases">
        <title>Genomic Encyclopedia of Archaeal and Bacterial Type Strains, Phase II (KMG-II): from individual species to whole genera.</title>
        <authorList>
            <person name="Goeker M."/>
        </authorList>
    </citation>
    <scope>NUCLEOTIDE SEQUENCE [LARGE SCALE GENOMIC DNA]</scope>
    <source>
        <strain evidence="1 2">DSM 15986</strain>
    </source>
</reference>
<name>A0A3E0E3E8_9BACT</name>
<dbReference type="Proteomes" id="UP000256405">
    <property type="component" value="Unassembled WGS sequence"/>
</dbReference>
<sequence>MPSEVLLGIAYNCASRKEYESFAIKLYEAEETEKGLGGL</sequence>
<accession>A0A3E0E3E8</accession>
<proteinExistence type="predicted"/>
<organism evidence="1 2">
    <name type="scientific">Algoriphagus antarcticus</name>
    <dbReference type="NCBI Taxonomy" id="238540"/>
    <lineage>
        <taxon>Bacteria</taxon>
        <taxon>Pseudomonadati</taxon>
        <taxon>Bacteroidota</taxon>
        <taxon>Cytophagia</taxon>
        <taxon>Cytophagales</taxon>
        <taxon>Cyclobacteriaceae</taxon>
        <taxon>Algoriphagus</taxon>
    </lineage>
</organism>
<comment type="caution">
    <text evidence="1">The sequence shown here is derived from an EMBL/GenBank/DDBJ whole genome shotgun (WGS) entry which is preliminary data.</text>
</comment>
<protein>
    <submittedName>
        <fullName evidence="1">Uncharacterized protein</fullName>
    </submittedName>
</protein>
<dbReference type="AlphaFoldDB" id="A0A3E0E3E8"/>